<sequence>MSTISSIIYSSFIIGTSVVIFAITQVVPEADVVTIESNLEVFLFAQAAFACLILLLEKPKYAPSAVEVQAAQKRNSLPFWESVRRTLNKNYVLVLIAATLSSALMAAYQNIRNQIFTQFFLHKVSVLGTMMLVSSIFSALSLIVFGFLFDKYKCHKSVCIASIVALGVINATYYFGLVYESIEIVFLTHVLGSIMTTGLFGLNYSAPEINYPLPESISVTMFSIFEQVGSSLFTFTMTSIINAFGTFAVYAFMTSMFVIAIIAICCTKIELKRTNAQVALSKATEETEHMENE</sequence>
<gene>
    <name evidence="6" type="ORF">B4U80_14147</name>
</gene>
<feature type="transmembrane region" description="Helical" evidence="5">
    <location>
        <begin position="184"/>
        <end position="205"/>
    </location>
</feature>
<evidence type="ECO:0000256" key="5">
    <source>
        <dbReference type="SAM" id="Phobius"/>
    </source>
</evidence>
<dbReference type="Proteomes" id="UP000288716">
    <property type="component" value="Unassembled WGS sequence"/>
</dbReference>
<feature type="transmembrane region" description="Helical" evidence="5">
    <location>
        <begin position="158"/>
        <end position="178"/>
    </location>
</feature>
<feature type="transmembrane region" description="Helical" evidence="5">
    <location>
        <begin position="91"/>
        <end position="111"/>
    </location>
</feature>
<dbReference type="SUPFAM" id="SSF103473">
    <property type="entry name" value="MFS general substrate transporter"/>
    <property type="match status" value="1"/>
</dbReference>
<reference evidence="6 7" key="1">
    <citation type="journal article" date="2018" name="Gigascience">
        <title>Genomes of trombidid mites reveal novel predicted allergens and laterally-transferred genes associated with secondary metabolism.</title>
        <authorList>
            <person name="Dong X."/>
            <person name="Chaisiri K."/>
            <person name="Xia D."/>
            <person name="Armstrong S.D."/>
            <person name="Fang Y."/>
            <person name="Donnelly M.J."/>
            <person name="Kadowaki T."/>
            <person name="McGarry J.W."/>
            <person name="Darby A.C."/>
            <person name="Makepeace B.L."/>
        </authorList>
    </citation>
    <scope>NUCLEOTIDE SEQUENCE [LARGE SCALE GENOMIC DNA]</scope>
    <source>
        <strain evidence="6">UoL-UT</strain>
    </source>
</reference>
<feature type="transmembrane region" description="Helical" evidence="5">
    <location>
        <begin position="7"/>
        <end position="27"/>
    </location>
</feature>
<dbReference type="OrthoDB" id="422206at2759"/>
<dbReference type="AlphaFoldDB" id="A0A443S1K2"/>
<comment type="subcellular location">
    <subcellularLocation>
        <location evidence="1">Membrane</location>
        <topology evidence="1">Multi-pass membrane protein</topology>
    </subcellularLocation>
</comment>
<dbReference type="VEuPathDB" id="VectorBase:LDEU010621"/>
<dbReference type="PANTHER" id="PTHR10924:SF6">
    <property type="entry name" value="SOLUTE CARRIER FAMILY 49 MEMBER A3"/>
    <property type="match status" value="1"/>
</dbReference>
<keyword evidence="7" id="KW-1185">Reference proteome</keyword>
<evidence type="ECO:0000313" key="7">
    <source>
        <dbReference type="Proteomes" id="UP000288716"/>
    </source>
</evidence>
<dbReference type="Gene3D" id="1.20.1250.20">
    <property type="entry name" value="MFS general substrate transporter like domains"/>
    <property type="match status" value="1"/>
</dbReference>
<organism evidence="6 7">
    <name type="scientific">Leptotrombidium deliense</name>
    <dbReference type="NCBI Taxonomy" id="299467"/>
    <lineage>
        <taxon>Eukaryota</taxon>
        <taxon>Metazoa</taxon>
        <taxon>Ecdysozoa</taxon>
        <taxon>Arthropoda</taxon>
        <taxon>Chelicerata</taxon>
        <taxon>Arachnida</taxon>
        <taxon>Acari</taxon>
        <taxon>Acariformes</taxon>
        <taxon>Trombidiformes</taxon>
        <taxon>Prostigmata</taxon>
        <taxon>Anystina</taxon>
        <taxon>Parasitengona</taxon>
        <taxon>Trombiculoidea</taxon>
        <taxon>Trombiculidae</taxon>
        <taxon>Leptotrombidium</taxon>
    </lineage>
</organism>
<evidence type="ECO:0000313" key="6">
    <source>
        <dbReference type="EMBL" id="RWS21419.1"/>
    </source>
</evidence>
<dbReference type="PANTHER" id="PTHR10924">
    <property type="entry name" value="MAJOR FACILITATOR SUPERFAMILY PROTEIN-RELATED"/>
    <property type="match status" value="1"/>
</dbReference>
<keyword evidence="4 5" id="KW-0472">Membrane</keyword>
<dbReference type="InterPro" id="IPR049680">
    <property type="entry name" value="FLVCR1-2_SLC49-like"/>
</dbReference>
<dbReference type="EMBL" id="NCKV01012304">
    <property type="protein sequence ID" value="RWS21419.1"/>
    <property type="molecule type" value="Genomic_DNA"/>
</dbReference>
<evidence type="ECO:0008006" key="8">
    <source>
        <dbReference type="Google" id="ProtNLM"/>
    </source>
</evidence>
<evidence type="ECO:0000256" key="1">
    <source>
        <dbReference type="ARBA" id="ARBA00004141"/>
    </source>
</evidence>
<dbReference type="InterPro" id="IPR036259">
    <property type="entry name" value="MFS_trans_sf"/>
</dbReference>
<evidence type="ECO:0000256" key="4">
    <source>
        <dbReference type="ARBA" id="ARBA00023136"/>
    </source>
</evidence>
<feature type="transmembrane region" description="Helical" evidence="5">
    <location>
        <begin position="39"/>
        <end position="56"/>
    </location>
</feature>
<keyword evidence="2 5" id="KW-0812">Transmembrane</keyword>
<dbReference type="GO" id="GO:0016020">
    <property type="term" value="C:membrane"/>
    <property type="evidence" value="ECO:0007669"/>
    <property type="project" value="UniProtKB-SubCell"/>
</dbReference>
<comment type="caution">
    <text evidence="6">The sequence shown here is derived from an EMBL/GenBank/DDBJ whole genome shotgun (WGS) entry which is preliminary data.</text>
</comment>
<feature type="transmembrane region" description="Helical" evidence="5">
    <location>
        <begin position="217"/>
        <end position="241"/>
    </location>
</feature>
<proteinExistence type="predicted"/>
<feature type="transmembrane region" description="Helical" evidence="5">
    <location>
        <begin position="131"/>
        <end position="149"/>
    </location>
</feature>
<evidence type="ECO:0000256" key="2">
    <source>
        <dbReference type="ARBA" id="ARBA00022692"/>
    </source>
</evidence>
<name>A0A443S1K2_9ACAR</name>
<feature type="transmembrane region" description="Helical" evidence="5">
    <location>
        <begin position="247"/>
        <end position="266"/>
    </location>
</feature>
<accession>A0A443S1K2</accession>
<protein>
    <recommendedName>
        <fullName evidence="8">Feline leukemia virus subgroup C receptor-related protein 2-like protein</fullName>
    </recommendedName>
</protein>
<evidence type="ECO:0000256" key="3">
    <source>
        <dbReference type="ARBA" id="ARBA00022989"/>
    </source>
</evidence>
<keyword evidence="3 5" id="KW-1133">Transmembrane helix</keyword>